<dbReference type="Ensembl" id="ENSHCOT00000021540.1">
    <property type="protein sequence ID" value="ENSHCOP00000014045.1"/>
    <property type="gene ID" value="ENSHCOG00000017308.1"/>
</dbReference>
<name>A0A3Q3DJX7_HIPCM</name>
<organism evidence="8 9">
    <name type="scientific">Hippocampus comes</name>
    <name type="common">Tiger tail seahorse</name>
    <dbReference type="NCBI Taxonomy" id="109280"/>
    <lineage>
        <taxon>Eukaryota</taxon>
        <taxon>Metazoa</taxon>
        <taxon>Chordata</taxon>
        <taxon>Craniata</taxon>
        <taxon>Vertebrata</taxon>
        <taxon>Euteleostomi</taxon>
        <taxon>Actinopterygii</taxon>
        <taxon>Neopterygii</taxon>
        <taxon>Teleostei</taxon>
        <taxon>Neoteleostei</taxon>
        <taxon>Acanthomorphata</taxon>
        <taxon>Syngnathiaria</taxon>
        <taxon>Syngnathiformes</taxon>
        <taxon>Syngnathoidei</taxon>
        <taxon>Syngnathidae</taxon>
        <taxon>Hippocampus</taxon>
    </lineage>
</organism>
<dbReference type="AlphaFoldDB" id="A0A3Q3DJX7"/>
<protein>
    <submittedName>
        <fullName evidence="8">Si:ch211-214e3.5</fullName>
    </submittedName>
</protein>
<feature type="region of interest" description="Disordered" evidence="6">
    <location>
        <begin position="242"/>
        <end position="264"/>
    </location>
</feature>
<dbReference type="GO" id="GO:0005634">
    <property type="term" value="C:nucleus"/>
    <property type="evidence" value="ECO:0007669"/>
    <property type="project" value="TreeGrafter"/>
</dbReference>
<feature type="region of interest" description="Disordered" evidence="6">
    <location>
        <begin position="329"/>
        <end position="375"/>
    </location>
</feature>
<dbReference type="PANTHER" id="PTHR24403:SF81">
    <property type="entry name" value="ZINC FINGER PROTEIN 518A"/>
    <property type="match status" value="1"/>
</dbReference>
<dbReference type="GeneTree" id="ENSGT00940000160595"/>
<evidence type="ECO:0000256" key="5">
    <source>
        <dbReference type="PROSITE-ProRule" id="PRU00042"/>
    </source>
</evidence>
<keyword evidence="1" id="KW-0479">Metal-binding</keyword>
<feature type="compositionally biased region" description="Polar residues" evidence="6">
    <location>
        <begin position="358"/>
        <end position="369"/>
    </location>
</feature>
<feature type="domain" description="C2H2-type" evidence="7">
    <location>
        <begin position="144"/>
        <end position="172"/>
    </location>
</feature>
<evidence type="ECO:0000256" key="6">
    <source>
        <dbReference type="SAM" id="MobiDB-lite"/>
    </source>
</evidence>
<evidence type="ECO:0000256" key="2">
    <source>
        <dbReference type="ARBA" id="ARBA00022737"/>
    </source>
</evidence>
<dbReference type="PROSITE" id="PS50157">
    <property type="entry name" value="ZINC_FINGER_C2H2_2"/>
    <property type="match status" value="2"/>
</dbReference>
<evidence type="ECO:0000256" key="3">
    <source>
        <dbReference type="ARBA" id="ARBA00022771"/>
    </source>
</evidence>
<dbReference type="GO" id="GO:0045944">
    <property type="term" value="P:positive regulation of transcription by RNA polymerase II"/>
    <property type="evidence" value="ECO:0007669"/>
    <property type="project" value="TreeGrafter"/>
</dbReference>
<evidence type="ECO:0000313" key="9">
    <source>
        <dbReference type="Proteomes" id="UP000264820"/>
    </source>
</evidence>
<evidence type="ECO:0000313" key="8">
    <source>
        <dbReference type="Ensembl" id="ENSHCOP00000014045.1"/>
    </source>
</evidence>
<feature type="domain" description="C2H2-type" evidence="7">
    <location>
        <begin position="1216"/>
        <end position="1243"/>
    </location>
</feature>
<dbReference type="InterPro" id="IPR013087">
    <property type="entry name" value="Znf_C2H2_type"/>
</dbReference>
<keyword evidence="3 5" id="KW-0863">Zinc-finger</keyword>
<dbReference type="Proteomes" id="UP000264820">
    <property type="component" value="Unplaced"/>
</dbReference>
<accession>A0A3Q3DJX7</accession>
<reference evidence="8" key="2">
    <citation type="submission" date="2025-09" db="UniProtKB">
        <authorList>
            <consortium name="Ensembl"/>
        </authorList>
    </citation>
    <scope>IDENTIFICATION</scope>
</reference>
<proteinExistence type="predicted"/>
<keyword evidence="2" id="KW-0677">Repeat</keyword>
<dbReference type="SUPFAM" id="SSF57667">
    <property type="entry name" value="beta-beta-alpha zinc fingers"/>
    <property type="match status" value="1"/>
</dbReference>
<keyword evidence="4" id="KW-0862">Zinc</keyword>
<dbReference type="GO" id="GO:0008270">
    <property type="term" value="F:zinc ion binding"/>
    <property type="evidence" value="ECO:0007669"/>
    <property type="project" value="UniProtKB-KW"/>
</dbReference>
<dbReference type="PANTHER" id="PTHR24403">
    <property type="entry name" value="ZINC FINGER PROTEIN"/>
    <property type="match status" value="1"/>
</dbReference>
<dbReference type="OMA" id="CGRLFNN"/>
<reference evidence="8" key="1">
    <citation type="submission" date="2025-08" db="UniProtKB">
        <authorList>
            <consortium name="Ensembl"/>
        </authorList>
    </citation>
    <scope>IDENTIFICATION</scope>
</reference>
<dbReference type="STRING" id="109280.ENSHCOP00000014045"/>
<evidence type="ECO:0000256" key="4">
    <source>
        <dbReference type="ARBA" id="ARBA00022833"/>
    </source>
</evidence>
<sequence>MHTDVIVPESPRPPNDLLKHFRGAHKGILPTYPCDLCGFFTNEFTALQRHRIEHKNTLVTCELCRDGIQYSLLLLTRHYIMCHSRNGKFHCDWCEFTTVDAGTFVQHIHHHNESPWKCSRCRHVSLNEADHQKHLKAHAIVLPFICQICKYCATTSSQLKKHTVAAHKSDKPPCDQQVHPNVRKTLENGAAPRNSSPAVQNLVTNVSELHERQKLPKVFGISGILPNQNGRMKSEMCSEEVQQTLDGTPSKKDHANRNSLTAEQSSPVMLLHNDSCGSPTNPNALKVLMVKNKISLPPNCTTKVMGFKMVDGKKHLVLKVIPVAQQNVCPSDSSSGEDLDSPGTRSSFFKSDVPVENGDSTPSKSSVSHSFAAPPGSGSCIQAEDIVAVKIKIEEEETSVCSLESPHRSDDFVVGGSHSVNGFSTSEADPLTNSLDPMGRQNSPSQTACSEMNHFASKSDAEKCESVSKIGTQVSYFATDTLTDNPLNVSLEATCKNTVDNCGAVDEMISFTRKGNNLDEPQETPFRNSIENAYRFSPSPSESPESPSIEIRPLNDYRHCHKHLPNLDPAAETTSSASFGENATTAQNSLNHKVFAFHNYSKEAFSMSPRTCKQSDGIPEFSAGAETNSIPSHFRLTLAESSEPFEDSDCTDTDDENPESVLKDFNIIKIEEDLIPIWKSPSEKKSTSSDLGSFVEQHSDEIITQQLQKERTESFYSNVEYLKATKMTAHHLQVQDETRQLVLKTNEKTSAMSTQAKPAPSFKLITNCANPQINVSYMKSGFETSSDPTGETVPLKDKNIGKSEAATDDKISNVFSSLPSGFGASPHHFLINSPNLNGPVLLSSASGNNSPDKVAKTQPKCYLLPRSIPFVQTPSSAGLKLASAKLPLNARPVLAVPVSSADKQSTLQTGRQTFLLRYISPTKSSVLLNNLVIKPAAQSLDGREKRGNKVVFKIVSPTTGLLKNGAPSSSCQPLLLATSPPTQCFLMSSSKTNAHPSNNLKITTRRNPAQSAVGDATPHLKPKIKLSEADKPRLAPRPIRPPSRRKLRRKVLFDELPTVTHKPRRLANKVQTEKDTTVFWSPTAKKVERTLRLAPHNCLQQIKCPRRYQPVVVLNHPDADIPEVANIMKVINRHRGAVAKVSLSQKTVEALAELGTLRGGLLTEGVLLQSNEPSPRAVHSSVRERFLLKLKLRKKTKKKYEVVEPLSGSRPKTVVFDCWFCGRVFHSQEHWVGHGQRHLMEATRDWNKLLKSKGKQLYIYFF</sequence>
<dbReference type="PROSITE" id="PS00028">
    <property type="entry name" value="ZINC_FINGER_C2H2_1"/>
    <property type="match status" value="1"/>
</dbReference>
<dbReference type="Gene3D" id="3.30.160.60">
    <property type="entry name" value="Classic Zinc Finger"/>
    <property type="match status" value="1"/>
</dbReference>
<dbReference type="InterPro" id="IPR036236">
    <property type="entry name" value="Znf_C2H2_sf"/>
</dbReference>
<dbReference type="InterPro" id="IPR050688">
    <property type="entry name" value="Zinc_finger/UBP_domain"/>
</dbReference>
<evidence type="ECO:0000256" key="1">
    <source>
        <dbReference type="ARBA" id="ARBA00022723"/>
    </source>
</evidence>
<keyword evidence="9" id="KW-1185">Reference proteome</keyword>
<dbReference type="SMART" id="SM00355">
    <property type="entry name" value="ZnF_C2H2"/>
    <property type="match status" value="5"/>
</dbReference>
<evidence type="ECO:0000259" key="7">
    <source>
        <dbReference type="PROSITE" id="PS50157"/>
    </source>
</evidence>